<dbReference type="PANTHER" id="PTHR23513">
    <property type="entry name" value="INTEGRAL MEMBRANE EFFLUX PROTEIN-RELATED"/>
    <property type="match status" value="1"/>
</dbReference>
<dbReference type="KEGG" id="huw:FPZ11_05295"/>
<evidence type="ECO:0000256" key="3">
    <source>
        <dbReference type="ARBA" id="ARBA00022692"/>
    </source>
</evidence>
<feature type="transmembrane region" description="Helical" evidence="6">
    <location>
        <begin position="52"/>
        <end position="72"/>
    </location>
</feature>
<feature type="transmembrane region" description="Helical" evidence="6">
    <location>
        <begin position="261"/>
        <end position="282"/>
    </location>
</feature>
<protein>
    <submittedName>
        <fullName evidence="7">MFS transporter</fullName>
    </submittedName>
</protein>
<reference evidence="7 8" key="1">
    <citation type="submission" date="2019-07" db="EMBL/GenBank/DDBJ databases">
        <title>Full genome sequence of Humibacter sp. WJ7-1.</title>
        <authorList>
            <person name="Im W.-T."/>
        </authorList>
    </citation>
    <scope>NUCLEOTIDE SEQUENCE [LARGE SCALE GENOMIC DNA]</scope>
    <source>
        <strain evidence="7 8">WJ7-1</strain>
    </source>
</reference>
<comment type="subcellular location">
    <subcellularLocation>
        <location evidence="1">Cell membrane</location>
        <topology evidence="1">Multi-pass membrane protein</topology>
    </subcellularLocation>
</comment>
<organism evidence="7 8">
    <name type="scientific">Humibacter ginsenosidimutans</name>
    <dbReference type="NCBI Taxonomy" id="2599293"/>
    <lineage>
        <taxon>Bacteria</taxon>
        <taxon>Bacillati</taxon>
        <taxon>Actinomycetota</taxon>
        <taxon>Actinomycetes</taxon>
        <taxon>Micrococcales</taxon>
        <taxon>Microbacteriaceae</taxon>
        <taxon>Humibacter</taxon>
    </lineage>
</organism>
<evidence type="ECO:0000313" key="8">
    <source>
        <dbReference type="Proteomes" id="UP000320216"/>
    </source>
</evidence>
<dbReference type="SUPFAM" id="SSF103473">
    <property type="entry name" value="MFS general substrate transporter"/>
    <property type="match status" value="1"/>
</dbReference>
<keyword evidence="5 6" id="KW-0472">Membrane</keyword>
<keyword evidence="4 6" id="KW-1133">Transmembrane helix</keyword>
<name>A0A5B8M3V4_9MICO</name>
<dbReference type="GO" id="GO:0022857">
    <property type="term" value="F:transmembrane transporter activity"/>
    <property type="evidence" value="ECO:0007669"/>
    <property type="project" value="InterPro"/>
</dbReference>
<sequence length="418" mass="43141">MAEPVLIGQRPPAIRRDRMVQTWILASAVSWMGNAAWQVGLAWVAVRTLSPAQAGLVITIATIPQALLTLVGGVVADRFDTRRVMIAAQLGQAAVLVVGALLWTSVAHLPLLVAAGIAEGVFVGLSAPASATLGRQLVVSDDLATVSGWNQISARLARLAGAPIGAAIVGWLGLPAVMVVDAVSFVVVAASMAFIVRPRFRLHGAVEEGWLRSLGSGLDYLRRDRTALVFLLALCGLNIFSSPVTGMGVPLRITDSGWPAITLGAVEAVFSACAIGGSLLAIRLRPRRKAAAAFATLILQGAAYGLVAVPSIVTLALAMALIGLTAGFASVWLSAEFVRIVQPAYLGRAASLSNLGDLLLVPVAAPAFGALTAGVGIQFSLVIVAVLMMLMCGAILARRDIRAIGADRDAASETAASV</sequence>
<dbReference type="OrthoDB" id="3613552at2"/>
<evidence type="ECO:0000256" key="2">
    <source>
        <dbReference type="ARBA" id="ARBA00022475"/>
    </source>
</evidence>
<evidence type="ECO:0000313" key="7">
    <source>
        <dbReference type="EMBL" id="QDZ14260.1"/>
    </source>
</evidence>
<proteinExistence type="predicted"/>
<feature type="transmembrane region" description="Helical" evidence="6">
    <location>
        <begin position="312"/>
        <end position="333"/>
    </location>
</feature>
<gene>
    <name evidence="7" type="ORF">FPZ11_05295</name>
</gene>
<dbReference type="EMBL" id="CP042305">
    <property type="protein sequence ID" value="QDZ14260.1"/>
    <property type="molecule type" value="Genomic_DNA"/>
</dbReference>
<feature type="transmembrane region" description="Helical" evidence="6">
    <location>
        <begin position="228"/>
        <end position="249"/>
    </location>
</feature>
<dbReference type="CDD" id="cd06173">
    <property type="entry name" value="MFS_MefA_like"/>
    <property type="match status" value="1"/>
</dbReference>
<dbReference type="PANTHER" id="PTHR23513:SF11">
    <property type="entry name" value="STAPHYLOFERRIN A TRANSPORTER"/>
    <property type="match status" value="1"/>
</dbReference>
<dbReference type="Pfam" id="PF07690">
    <property type="entry name" value="MFS_1"/>
    <property type="match status" value="1"/>
</dbReference>
<feature type="transmembrane region" description="Helical" evidence="6">
    <location>
        <begin position="178"/>
        <end position="196"/>
    </location>
</feature>
<evidence type="ECO:0000256" key="4">
    <source>
        <dbReference type="ARBA" id="ARBA00022989"/>
    </source>
</evidence>
<dbReference type="InterPro" id="IPR011701">
    <property type="entry name" value="MFS"/>
</dbReference>
<dbReference type="Gene3D" id="1.20.1250.20">
    <property type="entry name" value="MFS general substrate transporter like domains"/>
    <property type="match status" value="1"/>
</dbReference>
<feature type="transmembrane region" description="Helical" evidence="6">
    <location>
        <begin position="23"/>
        <end position="46"/>
    </location>
</feature>
<dbReference type="GO" id="GO:0005886">
    <property type="term" value="C:plasma membrane"/>
    <property type="evidence" value="ECO:0007669"/>
    <property type="project" value="UniProtKB-SubCell"/>
</dbReference>
<feature type="transmembrane region" description="Helical" evidence="6">
    <location>
        <begin position="377"/>
        <end position="397"/>
    </location>
</feature>
<keyword evidence="3 6" id="KW-0812">Transmembrane</keyword>
<dbReference type="Proteomes" id="UP000320216">
    <property type="component" value="Chromosome"/>
</dbReference>
<dbReference type="RefSeq" id="WP_146318982.1">
    <property type="nucleotide sequence ID" value="NZ_CP042305.1"/>
</dbReference>
<accession>A0A5B8M3V4</accession>
<evidence type="ECO:0000256" key="5">
    <source>
        <dbReference type="ARBA" id="ARBA00023136"/>
    </source>
</evidence>
<keyword evidence="2" id="KW-1003">Cell membrane</keyword>
<evidence type="ECO:0000256" key="1">
    <source>
        <dbReference type="ARBA" id="ARBA00004651"/>
    </source>
</evidence>
<keyword evidence="8" id="KW-1185">Reference proteome</keyword>
<evidence type="ECO:0000256" key="6">
    <source>
        <dbReference type="SAM" id="Phobius"/>
    </source>
</evidence>
<dbReference type="InterPro" id="IPR036259">
    <property type="entry name" value="MFS_trans_sf"/>
</dbReference>
<dbReference type="AlphaFoldDB" id="A0A5B8M3V4"/>